<dbReference type="PANTHER" id="PTHR12266">
    <property type="entry name" value="NA+/CA2+ K+ INDEPENDENT EXCHANGER"/>
    <property type="match status" value="1"/>
</dbReference>
<feature type="transmembrane region" description="Helical" evidence="8">
    <location>
        <begin position="776"/>
        <end position="805"/>
    </location>
</feature>
<evidence type="ECO:0000313" key="10">
    <source>
        <dbReference type="EMBL" id="RPB11181.1"/>
    </source>
</evidence>
<evidence type="ECO:0000256" key="6">
    <source>
        <dbReference type="ARBA" id="ARBA00023136"/>
    </source>
</evidence>
<keyword evidence="3" id="KW-0813">Transport</keyword>
<organism evidence="10 11">
    <name type="scientific">Morchella conica CCBAS932</name>
    <dbReference type="NCBI Taxonomy" id="1392247"/>
    <lineage>
        <taxon>Eukaryota</taxon>
        <taxon>Fungi</taxon>
        <taxon>Dikarya</taxon>
        <taxon>Ascomycota</taxon>
        <taxon>Pezizomycotina</taxon>
        <taxon>Pezizomycetes</taxon>
        <taxon>Pezizales</taxon>
        <taxon>Morchellaceae</taxon>
        <taxon>Morchella</taxon>
    </lineage>
</organism>
<dbReference type="PANTHER" id="PTHR12266:SF0">
    <property type="entry name" value="MITOCHONDRIAL SODIUM_CALCIUM EXCHANGER PROTEIN"/>
    <property type="match status" value="1"/>
</dbReference>
<dbReference type="InterPro" id="IPR004837">
    <property type="entry name" value="NaCa_Exmemb"/>
</dbReference>
<dbReference type="InterPro" id="IPR051359">
    <property type="entry name" value="CaCA_antiporter"/>
</dbReference>
<proteinExistence type="inferred from homology"/>
<feature type="domain" description="Sodium/calcium exchanger membrane region" evidence="9">
    <location>
        <begin position="643"/>
        <end position="786"/>
    </location>
</feature>
<evidence type="ECO:0000256" key="3">
    <source>
        <dbReference type="ARBA" id="ARBA00022448"/>
    </source>
</evidence>
<comment type="similarity">
    <text evidence="2">Belongs to the Ca(2+):cation antiporter (CaCA) (TC 2.A.19) family.</text>
</comment>
<feature type="transmembrane region" description="Helical" evidence="8">
    <location>
        <begin position="123"/>
        <end position="147"/>
    </location>
</feature>
<keyword evidence="6 8" id="KW-0472">Membrane</keyword>
<keyword evidence="4 8" id="KW-0812">Transmembrane</keyword>
<accession>A0A3N4KS48</accession>
<dbReference type="EMBL" id="ML119137">
    <property type="protein sequence ID" value="RPB11181.1"/>
    <property type="molecule type" value="Genomic_DNA"/>
</dbReference>
<dbReference type="FunCoup" id="A0A3N4KS48">
    <property type="interactions" value="205"/>
</dbReference>
<gene>
    <name evidence="10" type="ORF">P167DRAFT_489547</name>
</gene>
<feature type="transmembrane region" description="Helical" evidence="8">
    <location>
        <begin position="705"/>
        <end position="732"/>
    </location>
</feature>
<dbReference type="OrthoDB" id="407410at2759"/>
<sequence>MGAWLIMLFTTIGIAASDFFCINLSTIANILGMSESMAGVTFLAFGNGSPDVFSTFAAMKINSGSLAVGELIGAASFIAAVVAGSMAIVHPFKVGKKSFVRDVSFFIVAVLFGIFFLADGQIQMWECVVMVVFYLFYVCFVVAWHWVSQSRKRKRRLERNVREHYTAPEEEENLLVDDDDEDGGVGRETDGLLASSHDFSALERGGTVDDDEDDAEEQEQAAYASFSNNMRIQRPRMERSMTPATPHNIRPSLVGALEFRAVLHHLEKNKNLAGRPIHLRRYSDDPFLSSTTSAHSAPGSLMNAPLSSIPHRDNHGRLRAVSVNDAAQPHMDWGAYQSAQLPPLPDVTVSSPMSPRPNLFIETTPSLSLRTASPDLLALPNANEGRPNSARLSPTSSEPTSPFMSASSPTLLVPPSPSSEISSPRHFGSPRGSSSRGSSPPASIRLPPPSLDSMSLGGLSGTPTTQWRHISWWPYKRLPPPQLLAATLFPTLRGFREKSITEKLLAVIAMLPVFLLTITLPVVEADASDSPSPSPSPALAATSTPIVLLDGPESPSDDSHHSHGHNYDPSNIGPKTWNRWLVATQCLTAPVFLVVMFAWDDDPATSLTKPILWALIAGLVSLGILLTCTTPAHAPRSRYLLCFAGFAVSIGWISAIANEVVGVLKAFGVVLGISDAILGLTIFAVGNSLGDLVADITVARLGFPVMALSACFGGPMLNILLGVGLSGLWITAGREGHEAYRIEVARSLVVSAGTLLVTLVVLLVAVPMGGWWMSRGIGWCLIGLWVGRSVVEGVGFVFVCFFCVFF</sequence>
<feature type="transmembrane region" description="Helical" evidence="8">
    <location>
        <begin position="580"/>
        <end position="599"/>
    </location>
</feature>
<evidence type="ECO:0000256" key="1">
    <source>
        <dbReference type="ARBA" id="ARBA00004141"/>
    </source>
</evidence>
<dbReference type="GO" id="GO:0016020">
    <property type="term" value="C:membrane"/>
    <property type="evidence" value="ECO:0007669"/>
    <property type="project" value="UniProtKB-SubCell"/>
</dbReference>
<dbReference type="Gene3D" id="1.20.1420.30">
    <property type="entry name" value="NCX, central ion-binding region"/>
    <property type="match status" value="2"/>
</dbReference>
<feature type="compositionally biased region" description="Low complexity" evidence="7">
    <location>
        <begin position="418"/>
        <end position="443"/>
    </location>
</feature>
<dbReference type="Pfam" id="PF01699">
    <property type="entry name" value="Na_Ca_ex"/>
    <property type="match status" value="2"/>
</dbReference>
<name>A0A3N4KS48_9PEZI</name>
<feature type="transmembrane region" description="Helical" evidence="8">
    <location>
        <begin position="99"/>
        <end position="117"/>
    </location>
</feature>
<dbReference type="STRING" id="1392247.A0A3N4KS48"/>
<feature type="compositionally biased region" description="Acidic residues" evidence="7">
    <location>
        <begin position="168"/>
        <end position="183"/>
    </location>
</feature>
<feature type="transmembrane region" description="Helical" evidence="8">
    <location>
        <begin position="664"/>
        <end position="685"/>
    </location>
</feature>
<reference evidence="10 11" key="1">
    <citation type="journal article" date="2018" name="Nat. Ecol. Evol.">
        <title>Pezizomycetes genomes reveal the molecular basis of ectomycorrhizal truffle lifestyle.</title>
        <authorList>
            <person name="Murat C."/>
            <person name="Payen T."/>
            <person name="Noel B."/>
            <person name="Kuo A."/>
            <person name="Morin E."/>
            <person name="Chen J."/>
            <person name="Kohler A."/>
            <person name="Krizsan K."/>
            <person name="Balestrini R."/>
            <person name="Da Silva C."/>
            <person name="Montanini B."/>
            <person name="Hainaut M."/>
            <person name="Levati E."/>
            <person name="Barry K.W."/>
            <person name="Belfiori B."/>
            <person name="Cichocki N."/>
            <person name="Clum A."/>
            <person name="Dockter R.B."/>
            <person name="Fauchery L."/>
            <person name="Guy J."/>
            <person name="Iotti M."/>
            <person name="Le Tacon F."/>
            <person name="Lindquist E.A."/>
            <person name="Lipzen A."/>
            <person name="Malagnac F."/>
            <person name="Mello A."/>
            <person name="Molinier V."/>
            <person name="Miyauchi S."/>
            <person name="Poulain J."/>
            <person name="Riccioni C."/>
            <person name="Rubini A."/>
            <person name="Sitrit Y."/>
            <person name="Splivallo R."/>
            <person name="Traeger S."/>
            <person name="Wang M."/>
            <person name="Zifcakova L."/>
            <person name="Wipf D."/>
            <person name="Zambonelli A."/>
            <person name="Paolocci F."/>
            <person name="Nowrousian M."/>
            <person name="Ottonello S."/>
            <person name="Baldrian P."/>
            <person name="Spatafora J.W."/>
            <person name="Henrissat B."/>
            <person name="Nagy L.G."/>
            <person name="Aury J.M."/>
            <person name="Wincker P."/>
            <person name="Grigoriev I.V."/>
            <person name="Bonfante P."/>
            <person name="Martin F.M."/>
        </authorList>
    </citation>
    <scope>NUCLEOTIDE SEQUENCE [LARGE SCALE GENOMIC DNA]</scope>
    <source>
        <strain evidence="10 11">CCBAS932</strain>
    </source>
</reference>
<evidence type="ECO:0000256" key="7">
    <source>
        <dbReference type="SAM" id="MobiDB-lite"/>
    </source>
</evidence>
<comment type="subcellular location">
    <subcellularLocation>
        <location evidence="1">Membrane</location>
        <topology evidence="1">Multi-pass membrane protein</topology>
    </subcellularLocation>
</comment>
<evidence type="ECO:0000256" key="4">
    <source>
        <dbReference type="ARBA" id="ARBA00022692"/>
    </source>
</evidence>
<dbReference type="GO" id="GO:0008324">
    <property type="term" value="F:monoatomic cation transmembrane transporter activity"/>
    <property type="evidence" value="ECO:0007669"/>
    <property type="project" value="TreeGrafter"/>
</dbReference>
<feature type="transmembrane region" description="Helical" evidence="8">
    <location>
        <begin position="744"/>
        <end position="764"/>
    </location>
</feature>
<dbReference type="InterPro" id="IPR044880">
    <property type="entry name" value="NCX_ion-bd_dom_sf"/>
</dbReference>
<protein>
    <recommendedName>
        <fullName evidence="9">Sodium/calcium exchanger membrane region domain-containing protein</fullName>
    </recommendedName>
</protein>
<keyword evidence="11" id="KW-1185">Reference proteome</keyword>
<feature type="region of interest" description="Disordered" evidence="7">
    <location>
        <begin position="168"/>
        <end position="191"/>
    </location>
</feature>
<evidence type="ECO:0000313" key="11">
    <source>
        <dbReference type="Proteomes" id="UP000277580"/>
    </source>
</evidence>
<evidence type="ECO:0000259" key="9">
    <source>
        <dbReference type="Pfam" id="PF01699"/>
    </source>
</evidence>
<dbReference type="InParanoid" id="A0A3N4KS48"/>
<feature type="domain" description="Sodium/calcium exchanger membrane region" evidence="9">
    <location>
        <begin position="2"/>
        <end position="142"/>
    </location>
</feature>
<dbReference type="Proteomes" id="UP000277580">
    <property type="component" value="Unassembled WGS sequence"/>
</dbReference>
<feature type="transmembrane region" description="Helical" evidence="8">
    <location>
        <begin position="638"/>
        <end position="657"/>
    </location>
</feature>
<dbReference type="GO" id="GO:0006874">
    <property type="term" value="P:intracellular calcium ion homeostasis"/>
    <property type="evidence" value="ECO:0007669"/>
    <property type="project" value="TreeGrafter"/>
</dbReference>
<dbReference type="AlphaFoldDB" id="A0A3N4KS48"/>
<feature type="transmembrane region" description="Helical" evidence="8">
    <location>
        <begin position="504"/>
        <end position="523"/>
    </location>
</feature>
<evidence type="ECO:0000256" key="5">
    <source>
        <dbReference type="ARBA" id="ARBA00022989"/>
    </source>
</evidence>
<feature type="compositionally biased region" description="Acidic residues" evidence="7">
    <location>
        <begin position="208"/>
        <end position="219"/>
    </location>
</feature>
<feature type="transmembrane region" description="Helical" evidence="8">
    <location>
        <begin position="6"/>
        <end position="31"/>
    </location>
</feature>
<evidence type="ECO:0000256" key="2">
    <source>
        <dbReference type="ARBA" id="ARBA00008170"/>
    </source>
</evidence>
<keyword evidence="5 8" id="KW-1133">Transmembrane helix</keyword>
<feature type="region of interest" description="Disordered" evidence="7">
    <location>
        <begin position="203"/>
        <end position="234"/>
    </location>
</feature>
<feature type="region of interest" description="Disordered" evidence="7">
    <location>
        <begin position="377"/>
        <end position="462"/>
    </location>
</feature>
<feature type="transmembrane region" description="Helical" evidence="8">
    <location>
        <begin position="71"/>
        <end position="92"/>
    </location>
</feature>
<feature type="transmembrane region" description="Helical" evidence="8">
    <location>
        <begin position="611"/>
        <end position="632"/>
    </location>
</feature>
<feature type="compositionally biased region" description="Polar residues" evidence="7">
    <location>
        <begin position="390"/>
        <end position="404"/>
    </location>
</feature>
<evidence type="ECO:0000256" key="8">
    <source>
        <dbReference type="SAM" id="Phobius"/>
    </source>
</evidence>